<reference evidence="7" key="2">
    <citation type="submission" date="2025-09" db="UniProtKB">
        <authorList>
            <consortium name="Ensembl"/>
        </authorList>
    </citation>
    <scope>IDENTIFICATION</scope>
</reference>
<organism evidence="7 8">
    <name type="scientific">Malurus cyaneus samueli</name>
    <dbReference type="NCBI Taxonomy" id="2593467"/>
    <lineage>
        <taxon>Eukaryota</taxon>
        <taxon>Metazoa</taxon>
        <taxon>Chordata</taxon>
        <taxon>Craniata</taxon>
        <taxon>Vertebrata</taxon>
        <taxon>Euteleostomi</taxon>
        <taxon>Archelosauria</taxon>
        <taxon>Archosauria</taxon>
        <taxon>Dinosauria</taxon>
        <taxon>Saurischia</taxon>
        <taxon>Theropoda</taxon>
        <taxon>Coelurosauria</taxon>
        <taxon>Aves</taxon>
        <taxon>Neognathae</taxon>
        <taxon>Neoaves</taxon>
        <taxon>Telluraves</taxon>
        <taxon>Australaves</taxon>
        <taxon>Passeriformes</taxon>
        <taxon>Meliphagoidea</taxon>
        <taxon>Maluridae</taxon>
        <taxon>Malurus</taxon>
    </lineage>
</organism>
<protein>
    <submittedName>
        <fullName evidence="7">Sperm associated antigen 9</fullName>
    </submittedName>
</protein>
<proteinExistence type="inferred from homology"/>
<evidence type="ECO:0000313" key="7">
    <source>
        <dbReference type="Ensembl" id="ENSMCSP00000012251.1"/>
    </source>
</evidence>
<dbReference type="GO" id="GO:0005737">
    <property type="term" value="C:cytoplasm"/>
    <property type="evidence" value="ECO:0007669"/>
    <property type="project" value="UniProtKB-SubCell"/>
</dbReference>
<evidence type="ECO:0000256" key="3">
    <source>
        <dbReference type="ARBA" id="ARBA00022490"/>
    </source>
</evidence>
<evidence type="ECO:0000256" key="4">
    <source>
        <dbReference type="ARBA" id="ARBA00023054"/>
    </source>
</evidence>
<dbReference type="FunFam" id="2.130.10.10:FF:000700">
    <property type="entry name" value="Sperm-associated antigen 9a"/>
    <property type="match status" value="1"/>
</dbReference>
<feature type="region of interest" description="Disordered" evidence="5">
    <location>
        <begin position="823"/>
        <end position="853"/>
    </location>
</feature>
<dbReference type="InterPro" id="IPR036322">
    <property type="entry name" value="WD40_repeat_dom_sf"/>
</dbReference>
<dbReference type="GO" id="GO:0030159">
    <property type="term" value="F:signaling receptor complex adaptor activity"/>
    <property type="evidence" value="ECO:0007669"/>
    <property type="project" value="TreeGrafter"/>
</dbReference>
<evidence type="ECO:0000256" key="1">
    <source>
        <dbReference type="ARBA" id="ARBA00004496"/>
    </source>
</evidence>
<accession>A0A8C5TWI2</accession>
<comment type="subcellular location">
    <subcellularLocation>
        <location evidence="1">Cytoplasm</location>
    </subcellularLocation>
</comment>
<dbReference type="InterPro" id="IPR039911">
    <property type="entry name" value="JIP3/JIP4"/>
</dbReference>
<evidence type="ECO:0000313" key="8">
    <source>
        <dbReference type="Proteomes" id="UP000694560"/>
    </source>
</evidence>
<feature type="region of interest" description="Disordered" evidence="5">
    <location>
        <begin position="439"/>
        <end position="465"/>
    </location>
</feature>
<dbReference type="Pfam" id="PF19056">
    <property type="entry name" value="WD40_2"/>
    <property type="match status" value="1"/>
</dbReference>
<dbReference type="InterPro" id="IPR032486">
    <property type="entry name" value="JIP_LZII"/>
</dbReference>
<dbReference type="Ensembl" id="ENSMCST00000012567.1">
    <property type="protein sequence ID" value="ENSMCSP00000012251.1"/>
    <property type="gene ID" value="ENSMCSG00000007182.1"/>
</dbReference>
<dbReference type="PROSITE" id="PS51777">
    <property type="entry name" value="RH2"/>
    <property type="match status" value="1"/>
</dbReference>
<keyword evidence="4" id="KW-0175">Coiled coil</keyword>
<dbReference type="Gene3D" id="2.130.10.10">
    <property type="entry name" value="YVTN repeat-like/Quinoprotein amine dehydrogenase"/>
    <property type="match status" value="1"/>
</dbReference>
<dbReference type="PANTHER" id="PTHR13886:SF2">
    <property type="entry name" value="C-JUN-AMINO-TERMINAL KINASE-INTERACTING PROTEIN 4"/>
    <property type="match status" value="1"/>
</dbReference>
<dbReference type="SUPFAM" id="SSF50978">
    <property type="entry name" value="WD40 repeat-like"/>
    <property type="match status" value="1"/>
</dbReference>
<dbReference type="Gene3D" id="1.20.5.1000">
    <property type="entry name" value="arf6 gtpase in complex with a specific effector, jip4"/>
    <property type="match status" value="1"/>
</dbReference>
<dbReference type="InterPro" id="IPR015943">
    <property type="entry name" value="WD40/YVTN_repeat-like_dom_sf"/>
</dbReference>
<dbReference type="GO" id="GO:0008432">
    <property type="term" value="F:JUN kinase binding"/>
    <property type="evidence" value="ECO:0007669"/>
    <property type="project" value="TreeGrafter"/>
</dbReference>
<keyword evidence="3" id="KW-0963">Cytoplasm</keyword>
<feature type="compositionally biased region" description="Polar residues" evidence="5">
    <location>
        <begin position="782"/>
        <end position="802"/>
    </location>
</feature>
<name>A0A8C5TWI2_9PASS</name>
<feature type="compositionally biased region" description="Basic and acidic residues" evidence="5">
    <location>
        <begin position="439"/>
        <end position="455"/>
    </location>
</feature>
<dbReference type="InterPro" id="IPR034744">
    <property type="entry name" value="RH2"/>
</dbReference>
<keyword evidence="8" id="KW-1185">Reference proteome</keyword>
<feature type="compositionally biased region" description="Basic and acidic residues" evidence="5">
    <location>
        <begin position="250"/>
        <end position="269"/>
    </location>
</feature>
<sequence>MELATGGVPGDPRPGPPYVGAGVGLAGSIYREFDGSSGPGDQRGAGAAAGDNEQLLTQYEREKALRKQAEEKFIEFEDSQEQEKKDLQTRVEALESQTRQLELKAKNYADQISRLEEREAELKKEYNALHSRHTEMIHNYMEHLERTKLHQLTGGDQLESTTHSRIRKERPISLGIFPLPAGDALLTPEAQREAAETPAAEQWKFPELSQPRSHTSLKDELSDVSQAGSKCTTPASTAASDVPVLPAETPQKENAEGLAKDTEMSNEKLDESKNIEVQVVQETRNVCTGGNENEEKSEVQAIIESTPELDMDKDLSGYKGSSTPTKGIENKAFDRNTESLFEELSSAGSGLIGDVDEGADLLGKKDHNFFGMGREVENLILENTQLLETKNALNVVKNDLIAKVDELTCEKDVLQGELEAVKQAKQKLEEKNKELEEELRKARAEAEEARQKAKEDDDSDVPTAQRKRFTRVEMARVLMERNQYKERLMELQEAVRWTEMIRASRENPAMQEKKRSSIWQFFSRLFSSSSNTAKKPEPPVNVKYNAPTSHITPSVKKRSSTLSQLPSDKSKAFEFLSEETEASLASRREQKREQYRQVKAHVQKEDGRVQAFGWSLPQKYKQVANGGQGENKMKNLPVPVYLRPLDEKDTSMKLWCAVGVNLSGGKTRDGGSVVGASVFYNDVTAVDADGNKQQTGSQSSLDKLDQELKDQQKELKHQEELSSLVWICTSTHSATKVIIIDANQPGNILDSFIVCNSHVLCIASVPGARETDYPAGEEGSQEADSSQVDKSSLCGSMTSNSSAETDSLLGGITVVGCTAEGVPGAPGAQDTNGASPVAEKQAGEPENELDENIPTAEEATEATEVNAGTGEDAADIAQTGVYTEHVFTDPLGVQHTTEASPVYQPNTESELYKDVAVLPNEQDLVREEAQKMSSLLPTMWLGAQNGCLYVHSSVAQWRKCVHAIKLKDSILSIVHVKGIVLVALADGTLAIFHRGVDGQWDLTNYHLLDLGRPHHSIRCMTVVHDKVWCGYRNKIYVVQPKAMKIEKSFDAHPRRESQVRQLAWVGDGVWVSIRLDSTLRLYHAHTYQHLQDVDIEPYVSKMLGTGKLGFSFVRITALMVSCNRLWVGTGNGVIISIPLTETVILHQGRLLGLRANKAAAGSGNRPGSVIRVYGDENSDKVTPGTFIPYCSMAHAQLCFHGHRDAVKFFVAVPGQVVCPQSSGGTELTADKQAQESFNQSPLKSMLVISGGEGYIDFRMGDEGGESELLGEALPLEPSVAKAERSHLIVWQVMCGSE</sequence>
<evidence type="ECO:0000256" key="2">
    <source>
        <dbReference type="ARBA" id="ARBA00009866"/>
    </source>
</evidence>
<feature type="region of interest" description="Disordered" evidence="5">
    <location>
        <begin position="190"/>
        <end position="269"/>
    </location>
</feature>
<dbReference type="GO" id="GO:0005078">
    <property type="term" value="F:MAP-kinase scaffold activity"/>
    <property type="evidence" value="ECO:0007669"/>
    <property type="project" value="InterPro"/>
</dbReference>
<dbReference type="Pfam" id="PF16471">
    <property type="entry name" value="JIP_LZII"/>
    <property type="match status" value="1"/>
</dbReference>
<comment type="similarity">
    <text evidence="2">Belongs to the JIP scaffold family.</text>
</comment>
<dbReference type="Proteomes" id="UP000694560">
    <property type="component" value="Unplaced"/>
</dbReference>
<dbReference type="GO" id="GO:0016192">
    <property type="term" value="P:vesicle-mediated transport"/>
    <property type="evidence" value="ECO:0007669"/>
    <property type="project" value="TreeGrafter"/>
</dbReference>
<evidence type="ECO:0000256" key="5">
    <source>
        <dbReference type="SAM" id="MobiDB-lite"/>
    </source>
</evidence>
<feature type="domain" description="RH2" evidence="6">
    <location>
        <begin position="466"/>
        <end position="570"/>
    </location>
</feature>
<feature type="region of interest" description="Disordered" evidence="5">
    <location>
        <begin position="771"/>
        <end position="802"/>
    </location>
</feature>
<reference evidence="7" key="1">
    <citation type="submission" date="2025-08" db="UniProtKB">
        <authorList>
            <consortium name="Ensembl"/>
        </authorList>
    </citation>
    <scope>IDENTIFICATION</scope>
</reference>
<feature type="compositionally biased region" description="Polar residues" evidence="5">
    <location>
        <begin position="223"/>
        <end position="239"/>
    </location>
</feature>
<evidence type="ECO:0000259" key="6">
    <source>
        <dbReference type="PROSITE" id="PS51777"/>
    </source>
</evidence>
<dbReference type="PANTHER" id="PTHR13886">
    <property type="entry name" value="JNK/SAPK-ASSOCIATED PROTEIN"/>
    <property type="match status" value="1"/>
</dbReference>
<feature type="region of interest" description="Disordered" evidence="5">
    <location>
        <begin position="529"/>
        <end position="565"/>
    </location>
</feature>
<dbReference type="GO" id="GO:0019894">
    <property type="term" value="F:kinesin binding"/>
    <property type="evidence" value="ECO:0007669"/>
    <property type="project" value="TreeGrafter"/>
</dbReference>
<dbReference type="FunFam" id="1.20.5.1000:FF:000001">
    <property type="entry name" value="C-Jun-amino-terminal kinase-interacting protein 3 isoform X2"/>
    <property type="match status" value="1"/>
</dbReference>
<feature type="region of interest" description="Disordered" evidence="5">
    <location>
        <begin position="1"/>
        <end position="54"/>
    </location>
</feature>